<feature type="region of interest" description="Disordered" evidence="1">
    <location>
        <begin position="269"/>
        <end position="290"/>
    </location>
</feature>
<dbReference type="RefSeq" id="WP_177171771.1">
    <property type="nucleotide sequence ID" value="NZ_FOBH01000003.1"/>
</dbReference>
<dbReference type="SUPFAM" id="SSF51735">
    <property type="entry name" value="NAD(P)-binding Rossmann-fold domains"/>
    <property type="match status" value="1"/>
</dbReference>
<evidence type="ECO:0000256" key="1">
    <source>
        <dbReference type="SAM" id="MobiDB-lite"/>
    </source>
</evidence>
<reference evidence="3 4" key="1">
    <citation type="submission" date="2016-10" db="EMBL/GenBank/DDBJ databases">
        <authorList>
            <person name="de Groot N.N."/>
        </authorList>
    </citation>
    <scope>NUCLEOTIDE SEQUENCE [LARGE SCALE GENOMIC DNA]</scope>
    <source>
        <strain evidence="3 4">Nv1</strain>
    </source>
</reference>
<evidence type="ECO:0000313" key="4">
    <source>
        <dbReference type="Proteomes" id="UP000198620"/>
    </source>
</evidence>
<evidence type="ECO:0000313" key="3">
    <source>
        <dbReference type="EMBL" id="SEK80212.1"/>
    </source>
</evidence>
<dbReference type="EMBL" id="FOBH01000003">
    <property type="protein sequence ID" value="SEK80212.1"/>
    <property type="molecule type" value="Genomic_DNA"/>
</dbReference>
<dbReference type="Pfam" id="PF01408">
    <property type="entry name" value="GFO_IDH_MocA"/>
    <property type="match status" value="1"/>
</dbReference>
<dbReference type="InterPro" id="IPR000683">
    <property type="entry name" value="Gfo/Idh/MocA-like_OxRdtase_N"/>
</dbReference>
<evidence type="ECO:0000259" key="2">
    <source>
        <dbReference type="Pfam" id="PF01408"/>
    </source>
</evidence>
<dbReference type="Proteomes" id="UP000198620">
    <property type="component" value="Unassembled WGS sequence"/>
</dbReference>
<accession>A0A1H7K0B7</accession>
<protein>
    <submittedName>
        <fullName evidence="3">Predicted dehydrogenase</fullName>
    </submittedName>
</protein>
<gene>
    <name evidence="3" type="ORF">SAMN05216387_10363</name>
</gene>
<feature type="domain" description="Gfo/Idh/MocA-like oxidoreductase N-terminal" evidence="2">
    <location>
        <begin position="22"/>
        <end position="136"/>
    </location>
</feature>
<dbReference type="GO" id="GO:0000166">
    <property type="term" value="F:nucleotide binding"/>
    <property type="evidence" value="ECO:0007669"/>
    <property type="project" value="InterPro"/>
</dbReference>
<name>A0A1H7K0B7_9PROT</name>
<sequence length="338" mass="36459">MKQIAGNLALSVCAAEPILPIGTAVVGAGYFGRRHALCYARLAGSQLQALIDPDPVTQSLAEQLGVPWYSHVAHLPSTVGAVSVATPIASHYELAKALLERGLDVLLEKPIAETVAQAMELQMLAKAKNCILQIGHIERFNPAFKAGPALLPRARTIRTKRTTQRPPRIGALDVVIDLMIHDLDLILYGVACPLIELDAYGLSHGLTPIDEAQVELVLANGCRAHLSAYWGSATAQEERHMIAELDNNEIWMMDFNRRASYHMAPANSSRNLGNVGNPAPASPGQASEGVEHDTLSLQLASFLDASRHRAAPRVTSEDGYAALGLAQRIRQRILESAQ</sequence>
<dbReference type="PANTHER" id="PTHR43377">
    <property type="entry name" value="BILIVERDIN REDUCTASE A"/>
    <property type="match status" value="1"/>
</dbReference>
<keyword evidence="4" id="KW-1185">Reference proteome</keyword>
<proteinExistence type="predicted"/>
<organism evidence="3 4">
    <name type="scientific">Nitrosovibrio tenuis</name>
    <dbReference type="NCBI Taxonomy" id="1233"/>
    <lineage>
        <taxon>Bacteria</taxon>
        <taxon>Pseudomonadati</taxon>
        <taxon>Pseudomonadota</taxon>
        <taxon>Betaproteobacteria</taxon>
        <taxon>Nitrosomonadales</taxon>
        <taxon>Nitrosomonadaceae</taxon>
        <taxon>Nitrosovibrio</taxon>
    </lineage>
</organism>
<dbReference type="PANTHER" id="PTHR43377:SF1">
    <property type="entry name" value="BILIVERDIN REDUCTASE A"/>
    <property type="match status" value="1"/>
</dbReference>
<dbReference type="Gene3D" id="3.30.360.10">
    <property type="entry name" value="Dihydrodipicolinate Reductase, domain 2"/>
    <property type="match status" value="1"/>
</dbReference>
<dbReference type="AlphaFoldDB" id="A0A1H7K0B7"/>
<dbReference type="Gene3D" id="3.40.50.720">
    <property type="entry name" value="NAD(P)-binding Rossmann-like Domain"/>
    <property type="match status" value="1"/>
</dbReference>
<dbReference type="InterPro" id="IPR051450">
    <property type="entry name" value="Gfo/Idh/MocA_Oxidoreductases"/>
</dbReference>
<dbReference type="STRING" id="1233.SAMN05216387_10363"/>
<dbReference type="InterPro" id="IPR036291">
    <property type="entry name" value="NAD(P)-bd_dom_sf"/>
</dbReference>